<keyword evidence="2" id="KW-1185">Reference proteome</keyword>
<dbReference type="EMBL" id="CAMPGE010010549">
    <property type="protein sequence ID" value="CAI2369397.1"/>
    <property type="molecule type" value="Genomic_DNA"/>
</dbReference>
<sequence>MGKNQSKSELPMKNKETSKQDMLLRKVCAEYKEVASKAKLQRTALEIYSKVQDNHFKTRISQIYSCIVSTKIQLHASNPEKLTLKDIYCKQKYESLEGELGDLLEQAHKMILMIGDQQIIHVDKSGQNINEKSIIARFEDNLQQQYKDFDLQMQRDIIQIFRVRVSHLDLNIHQNIQWLRKLKSLPLSNLENTILNNIRSRNFTSLRNFLCNLSWRRELSLYLIFSNSALLNKRKCLQSILNICYKVTFRVIICFATINHSSLMKLLSACRNTKSLIFQNCKISILKVPDFGHSLDGSTIKRLELRNCRINGLIRTREPLNGFSKLVEGLSKSQDFREALKVFACAYSFNNDDEKEVSKILREHGFDQTEVLCK</sequence>
<dbReference type="Proteomes" id="UP001295684">
    <property type="component" value="Unassembled WGS sequence"/>
</dbReference>
<name>A0AAD1UM57_EUPCR</name>
<organism evidence="1 2">
    <name type="scientific">Euplotes crassus</name>
    <dbReference type="NCBI Taxonomy" id="5936"/>
    <lineage>
        <taxon>Eukaryota</taxon>
        <taxon>Sar</taxon>
        <taxon>Alveolata</taxon>
        <taxon>Ciliophora</taxon>
        <taxon>Intramacronucleata</taxon>
        <taxon>Spirotrichea</taxon>
        <taxon>Hypotrichia</taxon>
        <taxon>Euplotida</taxon>
        <taxon>Euplotidae</taxon>
        <taxon>Moneuplotes</taxon>
    </lineage>
</organism>
<protein>
    <submittedName>
        <fullName evidence="1">Uncharacterized protein</fullName>
    </submittedName>
</protein>
<accession>A0AAD1UM57</accession>
<gene>
    <name evidence="1" type="ORF">ECRASSUSDP1_LOCUS10696</name>
</gene>
<evidence type="ECO:0000313" key="2">
    <source>
        <dbReference type="Proteomes" id="UP001295684"/>
    </source>
</evidence>
<proteinExistence type="predicted"/>
<evidence type="ECO:0000313" key="1">
    <source>
        <dbReference type="EMBL" id="CAI2369397.1"/>
    </source>
</evidence>
<dbReference type="AlphaFoldDB" id="A0AAD1UM57"/>
<comment type="caution">
    <text evidence="1">The sequence shown here is derived from an EMBL/GenBank/DDBJ whole genome shotgun (WGS) entry which is preliminary data.</text>
</comment>
<reference evidence="1" key="1">
    <citation type="submission" date="2023-07" db="EMBL/GenBank/DDBJ databases">
        <authorList>
            <consortium name="AG Swart"/>
            <person name="Singh M."/>
            <person name="Singh A."/>
            <person name="Seah K."/>
            <person name="Emmerich C."/>
        </authorList>
    </citation>
    <scope>NUCLEOTIDE SEQUENCE</scope>
    <source>
        <strain evidence="1">DP1</strain>
    </source>
</reference>